<organism evidence="2 3">
    <name type="scientific">Hydrogenothermus marinus</name>
    <dbReference type="NCBI Taxonomy" id="133270"/>
    <lineage>
        <taxon>Bacteria</taxon>
        <taxon>Pseudomonadati</taxon>
        <taxon>Aquificota</taxon>
        <taxon>Aquificia</taxon>
        <taxon>Aquificales</taxon>
        <taxon>Hydrogenothermaceae</taxon>
        <taxon>Hydrogenothermus</taxon>
    </lineage>
</organism>
<dbReference type="AlphaFoldDB" id="A0A3M0BRD6"/>
<reference evidence="2 3" key="1">
    <citation type="submission" date="2018-10" db="EMBL/GenBank/DDBJ databases">
        <title>Genomic Encyclopedia of Archaeal and Bacterial Type Strains, Phase II (KMG-II): from individual species to whole genera.</title>
        <authorList>
            <person name="Goeker M."/>
        </authorList>
    </citation>
    <scope>NUCLEOTIDE SEQUENCE [LARGE SCALE GENOMIC DNA]</scope>
    <source>
        <strain evidence="2 3">VM1</strain>
    </source>
</reference>
<dbReference type="OrthoDB" id="9929001at2"/>
<protein>
    <submittedName>
        <fullName evidence="2">Uncharacterized protein</fullName>
    </submittedName>
</protein>
<feature type="coiled-coil region" evidence="1">
    <location>
        <begin position="64"/>
        <end position="98"/>
    </location>
</feature>
<evidence type="ECO:0000256" key="1">
    <source>
        <dbReference type="SAM" id="Coils"/>
    </source>
</evidence>
<dbReference type="EMBL" id="REFO01000004">
    <property type="protein sequence ID" value="RMB00054.1"/>
    <property type="molecule type" value="Genomic_DNA"/>
</dbReference>
<accession>A0A3M0BRD6</accession>
<evidence type="ECO:0000313" key="3">
    <source>
        <dbReference type="Proteomes" id="UP000280842"/>
    </source>
</evidence>
<proteinExistence type="predicted"/>
<gene>
    <name evidence="2" type="ORF">CLV39_0048</name>
</gene>
<keyword evidence="3" id="KW-1185">Reference proteome</keyword>
<sequence>MKNKMIENILIEEKQRLIGRLKTIEHRIMSLPEGWIRIIRKGNKIYKYLYKSKREGNNIKSIFLGKANDNIEKLINERRKLIKEKKRLQERIKELDKILKAYNG</sequence>
<comment type="caution">
    <text evidence="2">The sequence shown here is derived from an EMBL/GenBank/DDBJ whole genome shotgun (WGS) entry which is preliminary data.</text>
</comment>
<dbReference type="Proteomes" id="UP000280842">
    <property type="component" value="Unassembled WGS sequence"/>
</dbReference>
<dbReference type="RefSeq" id="WP_121922231.1">
    <property type="nucleotide sequence ID" value="NZ_REFO01000004.1"/>
</dbReference>
<name>A0A3M0BRD6_9AQUI</name>
<evidence type="ECO:0000313" key="2">
    <source>
        <dbReference type="EMBL" id="RMB00054.1"/>
    </source>
</evidence>
<keyword evidence="1" id="KW-0175">Coiled coil</keyword>